<dbReference type="Gene3D" id="1.25.40.20">
    <property type="entry name" value="Ankyrin repeat-containing domain"/>
    <property type="match status" value="1"/>
</dbReference>
<protein>
    <submittedName>
        <fullName evidence="4">Ankyrin</fullName>
    </submittedName>
</protein>
<evidence type="ECO:0000313" key="5">
    <source>
        <dbReference type="Proteomes" id="UP000272025"/>
    </source>
</evidence>
<dbReference type="EMBL" id="ML119054">
    <property type="protein sequence ID" value="ROT39025.1"/>
    <property type="molecule type" value="Genomic_DNA"/>
</dbReference>
<dbReference type="PROSITE" id="PS50088">
    <property type="entry name" value="ANK_REPEAT"/>
    <property type="match status" value="2"/>
</dbReference>
<evidence type="ECO:0000256" key="2">
    <source>
        <dbReference type="ARBA" id="ARBA00023043"/>
    </source>
</evidence>
<dbReference type="GeneID" id="39577221"/>
<organism evidence="4 5">
    <name type="scientific">Sodiomyces alkalinus (strain CBS 110278 / VKM F-3762 / F11)</name>
    <name type="common">Alkaliphilic filamentous fungus</name>
    <dbReference type="NCBI Taxonomy" id="1314773"/>
    <lineage>
        <taxon>Eukaryota</taxon>
        <taxon>Fungi</taxon>
        <taxon>Dikarya</taxon>
        <taxon>Ascomycota</taxon>
        <taxon>Pezizomycotina</taxon>
        <taxon>Sordariomycetes</taxon>
        <taxon>Hypocreomycetidae</taxon>
        <taxon>Glomerellales</taxon>
        <taxon>Plectosphaerellaceae</taxon>
        <taxon>Sodiomyces</taxon>
    </lineage>
</organism>
<dbReference type="GO" id="GO:0004842">
    <property type="term" value="F:ubiquitin-protein transferase activity"/>
    <property type="evidence" value="ECO:0007669"/>
    <property type="project" value="TreeGrafter"/>
</dbReference>
<keyword evidence="2 3" id="KW-0040">ANK repeat</keyword>
<evidence type="ECO:0000313" key="4">
    <source>
        <dbReference type="EMBL" id="ROT39025.1"/>
    </source>
</evidence>
<name>A0A3N2PXF2_SODAK</name>
<feature type="repeat" description="ANK" evidence="3">
    <location>
        <begin position="51"/>
        <end position="74"/>
    </location>
</feature>
<keyword evidence="5" id="KW-1185">Reference proteome</keyword>
<dbReference type="GO" id="GO:0085020">
    <property type="term" value="P:protein K6-linked ubiquitination"/>
    <property type="evidence" value="ECO:0007669"/>
    <property type="project" value="TreeGrafter"/>
</dbReference>
<dbReference type="PANTHER" id="PTHR24171:SF8">
    <property type="entry name" value="BRCA1-ASSOCIATED RING DOMAIN PROTEIN 1"/>
    <property type="match status" value="1"/>
</dbReference>
<evidence type="ECO:0000256" key="1">
    <source>
        <dbReference type="ARBA" id="ARBA00022737"/>
    </source>
</evidence>
<reference evidence="4 5" key="1">
    <citation type="journal article" date="2018" name="Mol. Ecol.">
        <title>The obligate alkalophilic soda-lake fungus Sodiomyces alkalinus has shifted to a protein diet.</title>
        <authorList>
            <person name="Grum-Grzhimaylo A.A."/>
            <person name="Falkoski D.L."/>
            <person name="van den Heuvel J."/>
            <person name="Valero-Jimenez C.A."/>
            <person name="Min B."/>
            <person name="Choi I.G."/>
            <person name="Lipzen A."/>
            <person name="Daum C.G."/>
            <person name="Aanen D.K."/>
            <person name="Tsang A."/>
            <person name="Henrissat B."/>
            <person name="Bilanenko E.N."/>
            <person name="de Vries R.P."/>
            <person name="van Kan J.A.L."/>
            <person name="Grigoriev I.V."/>
            <person name="Debets A.J.M."/>
        </authorList>
    </citation>
    <scope>NUCLEOTIDE SEQUENCE [LARGE SCALE GENOMIC DNA]</scope>
    <source>
        <strain evidence="4 5">F11</strain>
    </source>
</reference>
<dbReference type="PRINTS" id="PR01415">
    <property type="entry name" value="ANKYRIN"/>
</dbReference>
<feature type="repeat" description="ANK" evidence="3">
    <location>
        <begin position="94"/>
        <end position="126"/>
    </location>
</feature>
<dbReference type="PANTHER" id="PTHR24171">
    <property type="entry name" value="ANKYRIN REPEAT DOMAIN-CONTAINING PROTEIN 39-RELATED"/>
    <property type="match status" value="1"/>
</dbReference>
<dbReference type="InterPro" id="IPR036770">
    <property type="entry name" value="Ankyrin_rpt-contain_sf"/>
</dbReference>
<dbReference type="Proteomes" id="UP000272025">
    <property type="component" value="Unassembled WGS sequence"/>
</dbReference>
<dbReference type="SUPFAM" id="SSF48403">
    <property type="entry name" value="Ankyrin repeat"/>
    <property type="match status" value="1"/>
</dbReference>
<dbReference type="InterPro" id="IPR002110">
    <property type="entry name" value="Ankyrin_rpt"/>
</dbReference>
<sequence length="136" mass="14567">MAPTLTEDEIDDLIYFARAGDLADLQESISTLATRESVSPAELLLAARDEGKSSPLHMAAGNGNLDVVTSLLSHFPPAPEDPQRKTFLDLPNEYGNTALHWASLRGHLPVVKLLMEAGANPAAANDKDQIPLDLAL</sequence>
<feature type="non-terminal residue" evidence="4">
    <location>
        <position position="136"/>
    </location>
</feature>
<keyword evidence="1" id="KW-0677">Repeat</keyword>
<dbReference type="Pfam" id="PF12796">
    <property type="entry name" value="Ank_2"/>
    <property type="match status" value="1"/>
</dbReference>
<dbReference type="OrthoDB" id="10057496at2759"/>
<dbReference type="PROSITE" id="PS50297">
    <property type="entry name" value="ANK_REP_REGION"/>
    <property type="match status" value="2"/>
</dbReference>
<proteinExistence type="predicted"/>
<dbReference type="SMART" id="SM00248">
    <property type="entry name" value="ANK"/>
    <property type="match status" value="2"/>
</dbReference>
<dbReference type="AlphaFoldDB" id="A0A3N2PXF2"/>
<accession>A0A3N2PXF2</accession>
<evidence type="ECO:0000256" key="3">
    <source>
        <dbReference type="PROSITE-ProRule" id="PRU00023"/>
    </source>
</evidence>
<dbReference type="STRING" id="1314773.A0A3N2PXF2"/>
<dbReference type="RefSeq" id="XP_028466831.1">
    <property type="nucleotide sequence ID" value="XM_028608743.1"/>
</dbReference>
<gene>
    <name evidence="4" type="ORF">SODALDRAFT_294229</name>
</gene>